<name>A0A1T1E0U6_9LEPT</name>
<comment type="caution">
    <text evidence="6">The sequence shown here is derived from an EMBL/GenBank/DDBJ whole genome shotgun (WGS) entry which is preliminary data.</text>
</comment>
<reference evidence="6 7" key="1">
    <citation type="submission" date="2017-02" db="EMBL/GenBank/DDBJ databases">
        <title>Comparative genomic analysis of Brazilian Leptospira kirschneri strains of different serogroups.</title>
        <authorList>
            <person name="Moreno L.Z."/>
            <person name="Miraglia F."/>
            <person name="Kremer F.S."/>
            <person name="Eslabao M.R."/>
            <person name="Lilenbaum W."/>
            <person name="Dellagostin O.A."/>
            <person name="Moreno A.M."/>
        </authorList>
    </citation>
    <scope>NUCLEOTIDE SEQUENCE [LARGE SCALE GENOMIC DNA]</scope>
    <source>
        <strain evidence="6 7">M110/06</strain>
    </source>
</reference>
<dbReference type="RefSeq" id="WP_020765945.1">
    <property type="nucleotide sequence ID" value="NZ_MVIT01000043.1"/>
</dbReference>
<feature type="region of interest" description="Disordered" evidence="3">
    <location>
        <begin position="62"/>
        <end position="117"/>
    </location>
</feature>
<dbReference type="InterPro" id="IPR038772">
    <property type="entry name" value="Sph/SMPD2-like"/>
</dbReference>
<keyword evidence="2" id="KW-0378">Hydrolase</keyword>
<dbReference type="InterPro" id="IPR005135">
    <property type="entry name" value="Endo/exonuclease/phosphatase"/>
</dbReference>
<evidence type="ECO:0000313" key="6">
    <source>
        <dbReference type="EMBL" id="OOV46682.1"/>
    </source>
</evidence>
<dbReference type="Pfam" id="PF03372">
    <property type="entry name" value="Exo_endo_phos"/>
    <property type="match status" value="1"/>
</dbReference>
<sequence length="597" mass="68416">MITKRNVLRKKNWEYTERFICLTLITVCYVFLFFTNCKPGKQNSINLLLLLLNSLDNKNINAESENSTNADPNDEENENSINADPNQNVNVSSSSDSSGPLPPNKNPISPTSSNSNINLDSTDVGIKILSQNVFMVPIDQEDLGQEARAQRIASSNYIKKQDIIVFEGLFHYDARKILLEKIRSEYPYQTDVVGSTKNGWNTTFGVFTNHLIKDGGVIIVSKWPIEEKIQYIFNNLSCGQDQYYNKGFAYVKINKNGKKFHVIGTQLQARESECFNSGETIRKLQIKNIKDFIYSKKIPKDETVLIAGDLNVVKGSNEYFDMISRLNVNEPKYVGVPFTLDTKTNAIASYYYENQKPIYLDYIFVSKSHAQPSVWQNLAYDPISSTIWKRSDGYTSYEFSDRYPVYGFVYADSSTPTKSGHKRTYDQVSFQSTANGKFIQADPNRKDGWLKADATTKTDFTKFNLLQESVSESNPSCMMNNGSVRIESSYYLNYYWNWFIGAASGDYGYHTKFNDASNNLGIRNLDNGCLKNGSRVAFYDWDTVGGGYHYITVWDRGSWKEYLFLWVQSFLSAREIFYLYLDPNPPKDWSQDLIYHH</sequence>
<feature type="compositionally biased region" description="Polar residues" evidence="3">
    <location>
        <begin position="79"/>
        <end position="91"/>
    </location>
</feature>
<dbReference type="PANTHER" id="PTHR16320">
    <property type="entry name" value="SPHINGOMYELINASE FAMILY MEMBER"/>
    <property type="match status" value="1"/>
</dbReference>
<keyword evidence="4" id="KW-1133">Transmembrane helix</keyword>
<dbReference type="PANTHER" id="PTHR16320:SF23">
    <property type="entry name" value="SPHINGOMYELINASE C 1"/>
    <property type="match status" value="1"/>
</dbReference>
<organism evidence="6 7">
    <name type="scientific">Leptospira kirschneri serovar Pomona</name>
    <dbReference type="NCBI Taxonomy" id="561005"/>
    <lineage>
        <taxon>Bacteria</taxon>
        <taxon>Pseudomonadati</taxon>
        <taxon>Spirochaetota</taxon>
        <taxon>Spirochaetia</taxon>
        <taxon>Leptospirales</taxon>
        <taxon>Leptospiraceae</taxon>
        <taxon>Leptospira</taxon>
    </lineage>
</organism>
<dbReference type="GO" id="GO:0005576">
    <property type="term" value="C:extracellular region"/>
    <property type="evidence" value="ECO:0007669"/>
    <property type="project" value="InterPro"/>
</dbReference>
<feature type="compositionally biased region" description="Polar residues" evidence="3">
    <location>
        <begin position="62"/>
        <end position="71"/>
    </location>
</feature>
<dbReference type="SUPFAM" id="SSF56219">
    <property type="entry name" value="DNase I-like"/>
    <property type="match status" value="1"/>
</dbReference>
<dbReference type="EMBL" id="MVIT01000043">
    <property type="protein sequence ID" value="OOV46682.1"/>
    <property type="molecule type" value="Genomic_DNA"/>
</dbReference>
<dbReference type="Gene3D" id="3.60.10.10">
    <property type="entry name" value="Endonuclease/exonuclease/phosphatase"/>
    <property type="match status" value="1"/>
</dbReference>
<feature type="compositionally biased region" description="Low complexity" evidence="3">
    <location>
        <begin position="106"/>
        <end position="117"/>
    </location>
</feature>
<gene>
    <name evidence="6" type="ORF">B1J93_03410</name>
</gene>
<feature type="transmembrane region" description="Helical" evidence="4">
    <location>
        <begin position="15"/>
        <end position="34"/>
    </location>
</feature>
<accession>A0A1T1E0U6</accession>
<evidence type="ECO:0000256" key="1">
    <source>
        <dbReference type="ARBA" id="ARBA00022729"/>
    </source>
</evidence>
<dbReference type="CDD" id="cd09078">
    <property type="entry name" value="nSMase"/>
    <property type="match status" value="1"/>
</dbReference>
<evidence type="ECO:0000256" key="3">
    <source>
        <dbReference type="SAM" id="MobiDB-lite"/>
    </source>
</evidence>
<evidence type="ECO:0000256" key="2">
    <source>
        <dbReference type="ARBA" id="ARBA00022801"/>
    </source>
</evidence>
<dbReference type="InterPro" id="IPR017766">
    <property type="entry name" value="Sphingomyelinase/PLipase_C"/>
</dbReference>
<dbReference type="NCBIfam" id="TIGR03395">
    <property type="entry name" value="sphingomy"/>
    <property type="match status" value="1"/>
</dbReference>
<evidence type="ECO:0000256" key="4">
    <source>
        <dbReference type="SAM" id="Phobius"/>
    </source>
</evidence>
<dbReference type="GO" id="GO:0004767">
    <property type="term" value="F:sphingomyelin phosphodiesterase activity"/>
    <property type="evidence" value="ECO:0007669"/>
    <property type="project" value="InterPro"/>
</dbReference>
<dbReference type="Proteomes" id="UP000191008">
    <property type="component" value="Unassembled WGS sequence"/>
</dbReference>
<keyword evidence="4" id="KW-0812">Transmembrane</keyword>
<dbReference type="InterPro" id="IPR036691">
    <property type="entry name" value="Endo/exonu/phosph_ase_sf"/>
</dbReference>
<keyword evidence="4" id="KW-0472">Membrane</keyword>
<protein>
    <submittedName>
        <fullName evidence="6">Sphingomyelin phosphodiesterase</fullName>
    </submittedName>
</protein>
<evidence type="ECO:0000259" key="5">
    <source>
        <dbReference type="Pfam" id="PF03372"/>
    </source>
</evidence>
<feature type="domain" description="Endonuclease/exonuclease/phosphatase" evidence="5">
    <location>
        <begin position="154"/>
        <end position="389"/>
    </location>
</feature>
<evidence type="ECO:0000313" key="7">
    <source>
        <dbReference type="Proteomes" id="UP000191008"/>
    </source>
</evidence>
<proteinExistence type="predicted"/>
<keyword evidence="1" id="KW-0732">Signal</keyword>
<dbReference type="AlphaFoldDB" id="A0A1T1E0U6"/>